<dbReference type="AlphaFoldDB" id="A0A4Z2F644"/>
<reference evidence="2 3" key="1">
    <citation type="submission" date="2019-03" db="EMBL/GenBank/DDBJ databases">
        <title>First draft genome of Liparis tanakae, snailfish: a comprehensive survey of snailfish specific genes.</title>
        <authorList>
            <person name="Kim W."/>
            <person name="Song I."/>
            <person name="Jeong J.-H."/>
            <person name="Kim D."/>
            <person name="Kim S."/>
            <person name="Ryu S."/>
            <person name="Song J.Y."/>
            <person name="Lee S.K."/>
        </authorList>
    </citation>
    <scope>NUCLEOTIDE SEQUENCE [LARGE SCALE GENOMIC DNA]</scope>
    <source>
        <tissue evidence="2">Muscle</tissue>
    </source>
</reference>
<name>A0A4Z2F644_9TELE</name>
<dbReference type="Proteomes" id="UP000314294">
    <property type="component" value="Unassembled WGS sequence"/>
</dbReference>
<comment type="caution">
    <text evidence="2">The sequence shown here is derived from an EMBL/GenBank/DDBJ whole genome shotgun (WGS) entry which is preliminary data.</text>
</comment>
<feature type="region of interest" description="Disordered" evidence="1">
    <location>
        <begin position="1"/>
        <end position="39"/>
    </location>
</feature>
<evidence type="ECO:0000313" key="3">
    <source>
        <dbReference type="Proteomes" id="UP000314294"/>
    </source>
</evidence>
<proteinExistence type="predicted"/>
<keyword evidence="3" id="KW-1185">Reference proteome</keyword>
<gene>
    <name evidence="2" type="ORF">EYF80_053214</name>
</gene>
<protein>
    <submittedName>
        <fullName evidence="2">Uncharacterized protein</fullName>
    </submittedName>
</protein>
<sequence length="286" mass="29250">MNRCDQTGLKADGPPARRRGNKTRTLTLGGANPSVGGGAYPSAGGGAYPSVGGGAAPSGGGAYPSGRGAYPSGGGAYPSGGGAYPSEGGGAAPSGGGAYPSGRGAYPSVSQVQLDLVFKNGDEQHDAEAQQDAGVLQQEVAAVAKAVVPGVVVQHLGHLAGTTSINNFIWYTQALLNHKTQSGFARSTGMSSDLPVTADLPVTSDLPVICDLHRQEVLDQEHDVDAAQRRQAFPHAVQVLLLVEGWRPGPRGVVVVVVVLASQRLNTKGDDEPERIVGLRWAQSSN</sequence>
<organism evidence="2 3">
    <name type="scientific">Liparis tanakae</name>
    <name type="common">Tanaka's snailfish</name>
    <dbReference type="NCBI Taxonomy" id="230148"/>
    <lineage>
        <taxon>Eukaryota</taxon>
        <taxon>Metazoa</taxon>
        <taxon>Chordata</taxon>
        <taxon>Craniata</taxon>
        <taxon>Vertebrata</taxon>
        <taxon>Euteleostomi</taxon>
        <taxon>Actinopterygii</taxon>
        <taxon>Neopterygii</taxon>
        <taxon>Teleostei</taxon>
        <taxon>Neoteleostei</taxon>
        <taxon>Acanthomorphata</taxon>
        <taxon>Eupercaria</taxon>
        <taxon>Perciformes</taxon>
        <taxon>Cottioidei</taxon>
        <taxon>Cottales</taxon>
        <taxon>Liparidae</taxon>
        <taxon>Liparis</taxon>
    </lineage>
</organism>
<evidence type="ECO:0000313" key="2">
    <source>
        <dbReference type="EMBL" id="TNN36619.1"/>
    </source>
</evidence>
<accession>A0A4Z2F644</accession>
<dbReference type="EMBL" id="SRLO01001593">
    <property type="protein sequence ID" value="TNN36619.1"/>
    <property type="molecule type" value="Genomic_DNA"/>
</dbReference>
<evidence type="ECO:0000256" key="1">
    <source>
        <dbReference type="SAM" id="MobiDB-lite"/>
    </source>
</evidence>